<dbReference type="AlphaFoldDB" id="A0A9X4AEZ7"/>
<evidence type="ECO:0000256" key="1">
    <source>
        <dbReference type="SAM" id="Phobius"/>
    </source>
</evidence>
<proteinExistence type="predicted"/>
<sequence length="421" mass="48820">MIKRMEFIVKVLAVVVLVSVFYSYAMFQGGFVSWFLFYSFLPLITYMAVLLCYPISNWQVTRKMGKKMIYAGDEIQVEIEIKRKVGFPIYFLVIEEFFPSSLHHKDSLRNKYKYMDEQEALIENRSMKRVVFPWFKRRIRINYLLKHIPRGEHHVKAIRLKTGDFFGFVKKDYVYPVDSYLLAYPSTRKLSIKEKVNSFDEGGSPSYRVNMKNTNVVSGVREYMPGDRFSWVDWKTTARKNTVMTKEFEQEKSSNVLLVLDAVDYPGLNRISFEGSIELTASVIEAFRRRTAQLSFLALGEDVLYFPMNQDKGQQSLINNFLARLQPTGDVAFAKQLTGQMKKIPGGLMVMIVLTAIDVEKKRAIDQLKQKSKRIIVFLVKPKPAITDVDNDIVHQLRIEGVLVNVLSEQQLLAKEFEVNM</sequence>
<feature type="transmembrane region" description="Helical" evidence="1">
    <location>
        <begin position="7"/>
        <end position="25"/>
    </location>
</feature>
<dbReference type="RefSeq" id="WP_272446537.1">
    <property type="nucleotide sequence ID" value="NZ_JAMQKC010000009.1"/>
</dbReference>
<dbReference type="Proteomes" id="UP001145069">
    <property type="component" value="Unassembled WGS sequence"/>
</dbReference>
<comment type="caution">
    <text evidence="3">The sequence shown here is derived from an EMBL/GenBank/DDBJ whole genome shotgun (WGS) entry which is preliminary data.</text>
</comment>
<organism evidence="3 4">
    <name type="scientific">Aquibacillus salsiterrae</name>
    <dbReference type="NCBI Taxonomy" id="2950439"/>
    <lineage>
        <taxon>Bacteria</taxon>
        <taxon>Bacillati</taxon>
        <taxon>Bacillota</taxon>
        <taxon>Bacilli</taxon>
        <taxon>Bacillales</taxon>
        <taxon>Bacillaceae</taxon>
        <taxon>Aquibacillus</taxon>
    </lineage>
</organism>
<accession>A0A9X4AEZ7</accession>
<name>A0A9X4AEZ7_9BACI</name>
<dbReference type="Pfam" id="PF01882">
    <property type="entry name" value="DUF58"/>
    <property type="match status" value="1"/>
</dbReference>
<gene>
    <name evidence="3" type="ORF">NC799_11250</name>
</gene>
<evidence type="ECO:0000313" key="4">
    <source>
        <dbReference type="Proteomes" id="UP001145069"/>
    </source>
</evidence>
<dbReference type="InterPro" id="IPR002881">
    <property type="entry name" value="DUF58"/>
</dbReference>
<feature type="transmembrane region" description="Helical" evidence="1">
    <location>
        <begin position="31"/>
        <end position="56"/>
    </location>
</feature>
<dbReference type="PANTHER" id="PTHR34351">
    <property type="entry name" value="SLR1927 PROTEIN-RELATED"/>
    <property type="match status" value="1"/>
</dbReference>
<protein>
    <submittedName>
        <fullName evidence="3">DUF58 domain-containing protein</fullName>
    </submittedName>
</protein>
<dbReference type="PANTHER" id="PTHR34351:SF2">
    <property type="entry name" value="DUF58 DOMAIN-CONTAINING PROTEIN"/>
    <property type="match status" value="1"/>
</dbReference>
<dbReference type="EMBL" id="JAMQKC010000009">
    <property type="protein sequence ID" value="MDC3417472.1"/>
    <property type="molecule type" value="Genomic_DNA"/>
</dbReference>
<keyword evidence="1" id="KW-0472">Membrane</keyword>
<feature type="domain" description="DUF58" evidence="2">
    <location>
        <begin position="220"/>
        <end position="383"/>
    </location>
</feature>
<keyword evidence="1" id="KW-1133">Transmembrane helix</keyword>
<reference evidence="3" key="1">
    <citation type="submission" date="2022-06" db="EMBL/GenBank/DDBJ databases">
        <title>Aquibacillus sp. a new bacterium isolated from soil saline samples.</title>
        <authorList>
            <person name="Galisteo C."/>
            <person name="De La Haba R."/>
            <person name="Sanchez-Porro C."/>
            <person name="Ventosa A."/>
        </authorList>
    </citation>
    <scope>NUCLEOTIDE SEQUENCE</scope>
    <source>
        <strain evidence="3">3ASR75-54</strain>
    </source>
</reference>
<evidence type="ECO:0000313" key="3">
    <source>
        <dbReference type="EMBL" id="MDC3417472.1"/>
    </source>
</evidence>
<evidence type="ECO:0000259" key="2">
    <source>
        <dbReference type="Pfam" id="PF01882"/>
    </source>
</evidence>
<keyword evidence="1" id="KW-0812">Transmembrane</keyword>
<keyword evidence="4" id="KW-1185">Reference proteome</keyword>